<name>A0A9W9RI43_9EURO</name>
<accession>A0A9W9RI43</accession>
<dbReference type="AlphaFoldDB" id="A0A9W9RI43"/>
<comment type="caution">
    <text evidence="1">The sequence shown here is derived from an EMBL/GenBank/DDBJ whole genome shotgun (WGS) entry which is preliminary data.</text>
</comment>
<dbReference type="Proteomes" id="UP001147782">
    <property type="component" value="Unassembled WGS sequence"/>
</dbReference>
<protein>
    <submittedName>
        <fullName evidence="1">Uncharacterized protein</fullName>
    </submittedName>
</protein>
<dbReference type="RefSeq" id="XP_056551015.1">
    <property type="nucleotide sequence ID" value="XM_056705055.1"/>
</dbReference>
<reference evidence="1" key="1">
    <citation type="submission" date="2022-11" db="EMBL/GenBank/DDBJ databases">
        <authorList>
            <person name="Petersen C."/>
        </authorList>
    </citation>
    <scope>NUCLEOTIDE SEQUENCE</scope>
    <source>
        <strain evidence="1">IBT 29864</strain>
    </source>
</reference>
<dbReference type="EMBL" id="JAPZBS010000009">
    <property type="protein sequence ID" value="KAJ5359729.1"/>
    <property type="molecule type" value="Genomic_DNA"/>
</dbReference>
<evidence type="ECO:0000313" key="2">
    <source>
        <dbReference type="Proteomes" id="UP001147782"/>
    </source>
</evidence>
<evidence type="ECO:0000313" key="1">
    <source>
        <dbReference type="EMBL" id="KAJ5359729.1"/>
    </source>
</evidence>
<sequence>MSTWTVSRRAIARFQATLDAEALVTVPAFSAAASAQHALAKLTGRAQPEAIATCIDIAQAGPVRGFNQ</sequence>
<gene>
    <name evidence="1" type="ORF">N7496_012142</name>
</gene>
<keyword evidence="2" id="KW-1185">Reference proteome</keyword>
<proteinExistence type="predicted"/>
<dbReference type="GeneID" id="81444234"/>
<organism evidence="1 2">
    <name type="scientific">Penicillium cataractarum</name>
    <dbReference type="NCBI Taxonomy" id="2100454"/>
    <lineage>
        <taxon>Eukaryota</taxon>
        <taxon>Fungi</taxon>
        <taxon>Dikarya</taxon>
        <taxon>Ascomycota</taxon>
        <taxon>Pezizomycotina</taxon>
        <taxon>Eurotiomycetes</taxon>
        <taxon>Eurotiomycetidae</taxon>
        <taxon>Eurotiales</taxon>
        <taxon>Aspergillaceae</taxon>
        <taxon>Penicillium</taxon>
    </lineage>
</organism>
<reference evidence="1" key="2">
    <citation type="journal article" date="2023" name="IMA Fungus">
        <title>Comparative genomic study of the Penicillium genus elucidates a diverse pangenome and 15 lateral gene transfer events.</title>
        <authorList>
            <person name="Petersen C."/>
            <person name="Sorensen T."/>
            <person name="Nielsen M.R."/>
            <person name="Sondergaard T.E."/>
            <person name="Sorensen J.L."/>
            <person name="Fitzpatrick D.A."/>
            <person name="Frisvad J.C."/>
            <person name="Nielsen K.L."/>
        </authorList>
    </citation>
    <scope>NUCLEOTIDE SEQUENCE</scope>
    <source>
        <strain evidence="1">IBT 29864</strain>
    </source>
</reference>